<dbReference type="RefSeq" id="XP_025549832.1">
    <property type="nucleotide sequence ID" value="XM_025689952.1"/>
</dbReference>
<dbReference type="VEuPathDB" id="FungiDB:BO97DRAFT_117153"/>
<organism evidence="2 3">
    <name type="scientific">Aspergillus homomorphus (strain CBS 101889)</name>
    <dbReference type="NCBI Taxonomy" id="1450537"/>
    <lineage>
        <taxon>Eukaryota</taxon>
        <taxon>Fungi</taxon>
        <taxon>Dikarya</taxon>
        <taxon>Ascomycota</taxon>
        <taxon>Pezizomycotina</taxon>
        <taxon>Eurotiomycetes</taxon>
        <taxon>Eurotiomycetidae</taxon>
        <taxon>Eurotiales</taxon>
        <taxon>Aspergillaceae</taxon>
        <taxon>Aspergillus</taxon>
        <taxon>Aspergillus subgen. Circumdati</taxon>
    </lineage>
</organism>
<keyword evidence="3" id="KW-1185">Reference proteome</keyword>
<evidence type="ECO:0000313" key="3">
    <source>
        <dbReference type="Proteomes" id="UP000248961"/>
    </source>
</evidence>
<evidence type="ECO:0000313" key="2">
    <source>
        <dbReference type="EMBL" id="RAL10678.1"/>
    </source>
</evidence>
<evidence type="ECO:0000256" key="1">
    <source>
        <dbReference type="SAM" id="SignalP"/>
    </source>
</evidence>
<dbReference type="EMBL" id="KZ824293">
    <property type="protein sequence ID" value="RAL10678.1"/>
    <property type="molecule type" value="Genomic_DNA"/>
</dbReference>
<accession>A0A395HV13</accession>
<dbReference type="GeneID" id="37194241"/>
<feature type="signal peptide" evidence="1">
    <location>
        <begin position="1"/>
        <end position="18"/>
    </location>
</feature>
<reference evidence="2 3" key="1">
    <citation type="submission" date="2018-02" db="EMBL/GenBank/DDBJ databases">
        <title>The genomes of Aspergillus section Nigri reveals drivers in fungal speciation.</title>
        <authorList>
            <consortium name="DOE Joint Genome Institute"/>
            <person name="Vesth T.C."/>
            <person name="Nybo J."/>
            <person name="Theobald S."/>
            <person name="Brandl J."/>
            <person name="Frisvad J.C."/>
            <person name="Nielsen K.F."/>
            <person name="Lyhne E.K."/>
            <person name="Kogle M.E."/>
            <person name="Kuo A."/>
            <person name="Riley R."/>
            <person name="Clum A."/>
            <person name="Nolan M."/>
            <person name="Lipzen A."/>
            <person name="Salamov A."/>
            <person name="Henrissat B."/>
            <person name="Wiebenga A."/>
            <person name="De vries R.P."/>
            <person name="Grigoriev I.V."/>
            <person name="Mortensen U.H."/>
            <person name="Andersen M.R."/>
            <person name="Baker S.E."/>
        </authorList>
    </citation>
    <scope>NUCLEOTIDE SEQUENCE [LARGE SCALE GENOMIC DNA]</scope>
    <source>
        <strain evidence="2 3">CBS 101889</strain>
    </source>
</reference>
<dbReference type="AlphaFoldDB" id="A0A395HV13"/>
<proteinExistence type="predicted"/>
<dbReference type="Proteomes" id="UP000248961">
    <property type="component" value="Unassembled WGS sequence"/>
</dbReference>
<protein>
    <submittedName>
        <fullName evidence="2">Uncharacterized protein</fullName>
    </submittedName>
</protein>
<feature type="chain" id="PRO_5017254507" evidence="1">
    <location>
        <begin position="19"/>
        <end position="97"/>
    </location>
</feature>
<keyword evidence="1" id="KW-0732">Signal</keyword>
<name>A0A395HV13_ASPHC</name>
<gene>
    <name evidence="2" type="ORF">BO97DRAFT_117153</name>
</gene>
<sequence>MCIGPGLLMAVCSLLVSGLLVRGPAKPEQEVKIMPISRVAVSGRCDGSCSRAVVVDLAARLAPAIPDRGSSAALDLRLKRQPLAMRSGWCSVRIAAR</sequence>